<feature type="transmembrane region" description="Helical" evidence="1">
    <location>
        <begin position="98"/>
        <end position="123"/>
    </location>
</feature>
<protein>
    <submittedName>
        <fullName evidence="2">Uncharacterized protein</fullName>
    </submittedName>
</protein>
<organism evidence="2 3">
    <name type="scientific">Rhodobacter capsulatus</name>
    <name type="common">Rhodopseudomonas capsulata</name>
    <dbReference type="NCBI Taxonomy" id="1061"/>
    <lineage>
        <taxon>Bacteria</taxon>
        <taxon>Pseudomonadati</taxon>
        <taxon>Pseudomonadota</taxon>
        <taxon>Alphaproteobacteria</taxon>
        <taxon>Rhodobacterales</taxon>
        <taxon>Rhodobacter group</taxon>
        <taxon>Rhodobacter</taxon>
    </lineage>
</organism>
<dbReference type="OrthoDB" id="7874129at2"/>
<feature type="transmembrane region" description="Helical" evidence="1">
    <location>
        <begin position="75"/>
        <end position="92"/>
    </location>
</feature>
<evidence type="ECO:0000313" key="2">
    <source>
        <dbReference type="EMBL" id="TKD15650.1"/>
    </source>
</evidence>
<dbReference type="EMBL" id="SWJZ01000077">
    <property type="protein sequence ID" value="TKD15650.1"/>
    <property type="molecule type" value="Genomic_DNA"/>
</dbReference>
<name>A0A4V5PNW4_RHOCA</name>
<comment type="caution">
    <text evidence="2">The sequence shown here is derived from an EMBL/GenBank/DDBJ whole genome shotgun (WGS) entry which is preliminary data.</text>
</comment>
<accession>A0A4V5PNW4</accession>
<keyword evidence="1" id="KW-0472">Membrane</keyword>
<dbReference type="AlphaFoldDB" id="A0A4V5PNW4"/>
<keyword evidence="1" id="KW-0812">Transmembrane</keyword>
<sequence length="135" mass="14569">MRKPTLLALHGLLLLLLLILAAVLATFRGALFPFDLRATLLMTASGLARVIVAWMSVWPVMLVMALALPRFWQRLALWPVGLAACLLLHLTIGPERGFAPLAILGVPTALALYLVPVGLVLMLGSALRVGLRRST</sequence>
<dbReference type="Proteomes" id="UP000310597">
    <property type="component" value="Unassembled WGS sequence"/>
</dbReference>
<reference evidence="2 3" key="1">
    <citation type="submission" date="2019-04" db="EMBL/GenBank/DDBJ databases">
        <title>Draft Whole-Genome sequence of the purple photosynthetic bacterium Rhodobacter capsulatus SP108 with an indigenous class A beta-lactamase.</title>
        <authorList>
            <person name="Robertson S."/>
            <person name="Meyer T.E."/>
            <person name="Kyndt J.A."/>
        </authorList>
    </citation>
    <scope>NUCLEOTIDE SEQUENCE [LARGE SCALE GENOMIC DNA]</scope>
    <source>
        <strain evidence="2 3">SP108</strain>
    </source>
</reference>
<proteinExistence type="predicted"/>
<dbReference type="RefSeq" id="WP_136908383.1">
    <property type="nucleotide sequence ID" value="NZ_SWJZ01000077.1"/>
</dbReference>
<gene>
    <name evidence="2" type="ORF">FBT96_16055</name>
</gene>
<keyword evidence="1" id="KW-1133">Transmembrane helix</keyword>
<evidence type="ECO:0000256" key="1">
    <source>
        <dbReference type="SAM" id="Phobius"/>
    </source>
</evidence>
<evidence type="ECO:0000313" key="3">
    <source>
        <dbReference type="Proteomes" id="UP000310597"/>
    </source>
</evidence>
<feature type="transmembrane region" description="Helical" evidence="1">
    <location>
        <begin position="45"/>
        <end position="68"/>
    </location>
</feature>